<keyword evidence="2" id="KW-1185">Reference proteome</keyword>
<name>A0ABU4JS12_9CLOT</name>
<proteinExistence type="predicted"/>
<evidence type="ECO:0000313" key="1">
    <source>
        <dbReference type="EMBL" id="MDW8800930.1"/>
    </source>
</evidence>
<reference evidence="1 2" key="1">
    <citation type="submission" date="2023-04" db="EMBL/GenBank/DDBJ databases">
        <title>Clostridium tannerae sp. nov., isolated from the fecal material of an alpaca.</title>
        <authorList>
            <person name="Miller S."/>
            <person name="Hendry M."/>
            <person name="King J."/>
            <person name="Sankaranarayanan K."/>
            <person name="Lawson P.A."/>
        </authorList>
    </citation>
    <scope>NUCLEOTIDE SEQUENCE [LARGE SCALE GENOMIC DNA]</scope>
    <source>
        <strain evidence="1 2">A1-XYC3</strain>
    </source>
</reference>
<dbReference type="EMBL" id="JARUJP010000006">
    <property type="protein sequence ID" value="MDW8800930.1"/>
    <property type="molecule type" value="Genomic_DNA"/>
</dbReference>
<organism evidence="1 2">
    <name type="scientific">Clostridium tanneri</name>
    <dbReference type="NCBI Taxonomy" id="3037988"/>
    <lineage>
        <taxon>Bacteria</taxon>
        <taxon>Bacillati</taxon>
        <taxon>Bacillota</taxon>
        <taxon>Clostridia</taxon>
        <taxon>Eubacteriales</taxon>
        <taxon>Clostridiaceae</taxon>
        <taxon>Clostridium</taxon>
    </lineage>
</organism>
<evidence type="ECO:0000313" key="2">
    <source>
        <dbReference type="Proteomes" id="UP001281656"/>
    </source>
</evidence>
<sequence>MNGDKQDNPKNSGEYFIDDFIYPGAKKIKISLNDLNVVYSSTAHALGSAESLLSKIIEGHVHHSEHVAVLKRRISVYSTVLSLCRNALDKDEDIELNLKAFDLKLLIQMLEYELKLTQAFKKLSSFNIENLNKEYSRLKKVYTELSVIYENSIPH</sequence>
<accession>A0ABU4JS12</accession>
<dbReference type="Proteomes" id="UP001281656">
    <property type="component" value="Unassembled WGS sequence"/>
</dbReference>
<gene>
    <name evidence="1" type="ORF">P8V03_07160</name>
</gene>
<comment type="caution">
    <text evidence="1">The sequence shown here is derived from an EMBL/GenBank/DDBJ whole genome shotgun (WGS) entry which is preliminary data.</text>
</comment>
<protein>
    <submittedName>
        <fullName evidence="1">Uncharacterized protein</fullName>
    </submittedName>
</protein>
<dbReference type="RefSeq" id="WP_318797586.1">
    <property type="nucleotide sequence ID" value="NZ_JARUJP010000006.1"/>
</dbReference>